<organism evidence="2 3">
    <name type="scientific">Methylomonas rivi</name>
    <dbReference type="NCBI Taxonomy" id="2952226"/>
    <lineage>
        <taxon>Bacteria</taxon>
        <taxon>Pseudomonadati</taxon>
        <taxon>Pseudomonadota</taxon>
        <taxon>Gammaproteobacteria</taxon>
        <taxon>Methylococcales</taxon>
        <taxon>Methylococcaceae</taxon>
        <taxon>Methylomonas</taxon>
    </lineage>
</organism>
<dbReference type="RefSeq" id="WP_256616952.1">
    <property type="nucleotide sequence ID" value="NZ_JANIBK010000175.1"/>
</dbReference>
<keyword evidence="3" id="KW-1185">Reference proteome</keyword>
<keyword evidence="1" id="KW-1133">Transmembrane helix</keyword>
<evidence type="ECO:0000256" key="1">
    <source>
        <dbReference type="SAM" id="Phobius"/>
    </source>
</evidence>
<protein>
    <recommendedName>
        <fullName evidence="4">NERD domain-containing protein</fullName>
    </recommendedName>
</protein>
<accession>A0ABT1U9I2</accession>
<sequence>MEYLSEKISSYIHDLSQSILIGIPTGVIVTILTGLITTAIYRTNKNSILGRRLARWLLNGLGIHTIHHNIMPRDLFIRLMNNAKERIWILDSWIGRPDFIPNPSNLHKANKGVEVKILILGPESKNLLDIRLEAVGKPKSNGYNSDQIPTIIKRCNELEWQCDIRTFKSLPPFNLIIIDDYIFIGLYWADKISSEGPFLEIIDYNSIIYKESIEMFENMFRDASSYFS</sequence>
<evidence type="ECO:0008006" key="4">
    <source>
        <dbReference type="Google" id="ProtNLM"/>
    </source>
</evidence>
<name>A0ABT1U9I2_9GAMM</name>
<reference evidence="2 3" key="1">
    <citation type="submission" date="2022-07" db="EMBL/GenBank/DDBJ databases">
        <title>Methylomonas rivi sp. nov., Methylomonas rosea sp. nov., Methylomonas aureus sp. nov. and Methylomonas subterranea sp. nov., four novel methanotrophs isolated from a freshwater creek and the deep terrestrial subsurface.</title>
        <authorList>
            <person name="Abin C."/>
            <person name="Sankaranarayanan K."/>
            <person name="Garner C."/>
            <person name="Sindelar R."/>
            <person name="Kotary K."/>
            <person name="Garner R."/>
            <person name="Barclay S."/>
            <person name="Lawson P."/>
            <person name="Krumholz L."/>
        </authorList>
    </citation>
    <scope>NUCLEOTIDE SEQUENCE [LARGE SCALE GENOMIC DNA]</scope>
    <source>
        <strain evidence="2 3">WSC-6</strain>
    </source>
</reference>
<feature type="transmembrane region" description="Helical" evidence="1">
    <location>
        <begin position="20"/>
        <end position="41"/>
    </location>
</feature>
<gene>
    <name evidence="2" type="ORF">NP596_18865</name>
</gene>
<evidence type="ECO:0000313" key="3">
    <source>
        <dbReference type="Proteomes" id="UP001524586"/>
    </source>
</evidence>
<proteinExistence type="predicted"/>
<comment type="caution">
    <text evidence="2">The sequence shown here is derived from an EMBL/GenBank/DDBJ whole genome shotgun (WGS) entry which is preliminary data.</text>
</comment>
<evidence type="ECO:0000313" key="2">
    <source>
        <dbReference type="EMBL" id="MCQ8130529.1"/>
    </source>
</evidence>
<dbReference type="Proteomes" id="UP001524586">
    <property type="component" value="Unassembled WGS sequence"/>
</dbReference>
<keyword evidence="1" id="KW-0472">Membrane</keyword>
<keyword evidence="1" id="KW-0812">Transmembrane</keyword>
<dbReference type="EMBL" id="JANIBK010000175">
    <property type="protein sequence ID" value="MCQ8130529.1"/>
    <property type="molecule type" value="Genomic_DNA"/>
</dbReference>